<keyword evidence="2" id="KW-1185">Reference proteome</keyword>
<name>A0ABQ1JK65_9GAMM</name>
<evidence type="ECO:0008006" key="3">
    <source>
        <dbReference type="Google" id="ProtNLM"/>
    </source>
</evidence>
<comment type="caution">
    <text evidence="1">The sequence shown here is derived from an EMBL/GenBank/DDBJ whole genome shotgun (WGS) entry which is preliminary data.</text>
</comment>
<reference evidence="2" key="1">
    <citation type="journal article" date="2019" name="Int. J. Syst. Evol. Microbiol.">
        <title>The Global Catalogue of Microorganisms (GCM) 10K type strain sequencing project: providing services to taxonomists for standard genome sequencing and annotation.</title>
        <authorList>
            <consortium name="The Broad Institute Genomics Platform"/>
            <consortium name="The Broad Institute Genome Sequencing Center for Infectious Disease"/>
            <person name="Wu L."/>
            <person name="Ma J."/>
        </authorList>
    </citation>
    <scope>NUCLEOTIDE SEQUENCE [LARGE SCALE GENOMIC DNA]</scope>
    <source>
        <strain evidence="2">CGMCC 1.15339</strain>
    </source>
</reference>
<evidence type="ECO:0000313" key="2">
    <source>
        <dbReference type="Proteomes" id="UP000617555"/>
    </source>
</evidence>
<protein>
    <recommendedName>
        <fullName evidence="3">Lipoprotein</fullName>
    </recommendedName>
</protein>
<dbReference type="Proteomes" id="UP000617555">
    <property type="component" value="Unassembled WGS sequence"/>
</dbReference>
<gene>
    <name evidence="1" type="ORF">GCM10011607_34510</name>
</gene>
<proteinExistence type="predicted"/>
<evidence type="ECO:0000313" key="1">
    <source>
        <dbReference type="EMBL" id="GGB71096.1"/>
    </source>
</evidence>
<sequence>MLKNITITLTLIVITLLNGCATPSKLPRYSQTDGYQYIERKITDNYYMLEIISNSKATLHTNTLSQASVLTEQQGFDWYIIVEQHNTDNIKPPYKQHIEIRMGKGIKP</sequence>
<dbReference type="EMBL" id="BMII01000034">
    <property type="protein sequence ID" value="GGB71096.1"/>
    <property type="molecule type" value="Genomic_DNA"/>
</dbReference>
<dbReference type="RefSeq" id="WP_188740553.1">
    <property type="nucleotide sequence ID" value="NZ_BMII01000034.1"/>
</dbReference>
<organism evidence="1 2">
    <name type="scientific">Shewanella inventionis</name>
    <dbReference type="NCBI Taxonomy" id="1738770"/>
    <lineage>
        <taxon>Bacteria</taxon>
        <taxon>Pseudomonadati</taxon>
        <taxon>Pseudomonadota</taxon>
        <taxon>Gammaproteobacteria</taxon>
        <taxon>Alteromonadales</taxon>
        <taxon>Shewanellaceae</taxon>
        <taxon>Shewanella</taxon>
    </lineage>
</organism>
<accession>A0ABQ1JK65</accession>